<evidence type="ECO:0000313" key="3">
    <source>
        <dbReference type="Proteomes" id="UP001286313"/>
    </source>
</evidence>
<evidence type="ECO:0000256" key="1">
    <source>
        <dbReference type="SAM" id="Phobius"/>
    </source>
</evidence>
<protein>
    <submittedName>
        <fullName evidence="2">Uncharacterized protein</fullName>
    </submittedName>
</protein>
<gene>
    <name evidence="2" type="ORF">Pcinc_009320</name>
</gene>
<keyword evidence="3" id="KW-1185">Reference proteome</keyword>
<organism evidence="2 3">
    <name type="scientific">Petrolisthes cinctipes</name>
    <name type="common">Flat porcelain crab</name>
    <dbReference type="NCBI Taxonomy" id="88211"/>
    <lineage>
        <taxon>Eukaryota</taxon>
        <taxon>Metazoa</taxon>
        <taxon>Ecdysozoa</taxon>
        <taxon>Arthropoda</taxon>
        <taxon>Crustacea</taxon>
        <taxon>Multicrustacea</taxon>
        <taxon>Malacostraca</taxon>
        <taxon>Eumalacostraca</taxon>
        <taxon>Eucarida</taxon>
        <taxon>Decapoda</taxon>
        <taxon>Pleocyemata</taxon>
        <taxon>Anomura</taxon>
        <taxon>Galatheoidea</taxon>
        <taxon>Porcellanidae</taxon>
        <taxon>Petrolisthes</taxon>
    </lineage>
</organism>
<keyword evidence="1" id="KW-0472">Membrane</keyword>
<reference evidence="2" key="1">
    <citation type="submission" date="2023-10" db="EMBL/GenBank/DDBJ databases">
        <title>Genome assemblies of two species of porcelain crab, Petrolisthes cinctipes and Petrolisthes manimaculis (Anomura: Porcellanidae).</title>
        <authorList>
            <person name="Angst P."/>
        </authorList>
    </citation>
    <scope>NUCLEOTIDE SEQUENCE</scope>
    <source>
        <strain evidence="2">PB745_01</strain>
        <tissue evidence="2">Gill</tissue>
    </source>
</reference>
<comment type="caution">
    <text evidence="2">The sequence shown here is derived from an EMBL/GenBank/DDBJ whole genome shotgun (WGS) entry which is preliminary data.</text>
</comment>
<dbReference type="AlphaFoldDB" id="A0AAE1KWK3"/>
<accession>A0AAE1KWK3</accession>
<sequence length="217" mass="23715">MADLQLFNIPTALLTGELGLIPSALLAANTVAGGAQAVLAATGLTVIAIATILGFIFNYVDQAQKSNERFREEAAGGGHEEAEERSDHIYPSWLVEPRSPKIKNKEIRRQGRSISDSELPPPHPPTTLFQNAGNVVFSALTSLDSLGCFNKLMCHFNSKESANLTPQEHVMVHLFSGKIPKSSKVDCTQMFQQCPFEVGTLSSLFSGSWSFLNWFFN</sequence>
<name>A0AAE1KWK3_PETCI</name>
<evidence type="ECO:0000313" key="2">
    <source>
        <dbReference type="EMBL" id="KAK3886522.1"/>
    </source>
</evidence>
<dbReference type="EMBL" id="JAWQEG010000692">
    <property type="protein sequence ID" value="KAK3886522.1"/>
    <property type="molecule type" value="Genomic_DNA"/>
</dbReference>
<feature type="transmembrane region" description="Helical" evidence="1">
    <location>
        <begin position="37"/>
        <end position="60"/>
    </location>
</feature>
<keyword evidence="1" id="KW-0812">Transmembrane</keyword>
<proteinExistence type="predicted"/>
<dbReference type="Proteomes" id="UP001286313">
    <property type="component" value="Unassembled WGS sequence"/>
</dbReference>
<keyword evidence="1" id="KW-1133">Transmembrane helix</keyword>